<feature type="compositionally biased region" description="Polar residues" evidence="6">
    <location>
        <begin position="1"/>
        <end position="15"/>
    </location>
</feature>
<dbReference type="HAMAP" id="MF_01371_B">
    <property type="entry name" value="Ribosomal_uL30_B"/>
    <property type="match status" value="1"/>
</dbReference>
<dbReference type="RefSeq" id="WP_207211467.1">
    <property type="nucleotide sequence ID" value="NZ_NPEW01000008.1"/>
</dbReference>
<evidence type="ECO:0000313" key="9">
    <source>
        <dbReference type="Proteomes" id="UP000289200"/>
    </source>
</evidence>
<dbReference type="PIRSF" id="PIRSF002211">
    <property type="entry name" value="Ribosomal_L30_bac-type"/>
    <property type="match status" value="1"/>
</dbReference>
<dbReference type="InterPro" id="IPR016082">
    <property type="entry name" value="Ribosomal_uL30_ferredoxin-like"/>
</dbReference>
<evidence type="ECO:0000259" key="7">
    <source>
        <dbReference type="Pfam" id="PF00327"/>
    </source>
</evidence>
<evidence type="ECO:0000313" key="8">
    <source>
        <dbReference type="EMBL" id="VCU09101.1"/>
    </source>
</evidence>
<keyword evidence="3 5" id="KW-0689">Ribosomal protein</keyword>
<dbReference type="GO" id="GO:0006412">
    <property type="term" value="P:translation"/>
    <property type="evidence" value="ECO:0007669"/>
    <property type="project" value="UniProtKB-UniRule"/>
</dbReference>
<evidence type="ECO:0000256" key="3">
    <source>
        <dbReference type="ARBA" id="ARBA00022980"/>
    </source>
</evidence>
<dbReference type="Gene3D" id="3.30.1390.20">
    <property type="entry name" value="Ribosomal protein L30, ferredoxin-like fold domain"/>
    <property type="match status" value="1"/>
</dbReference>
<name>A0A447CV75_9BRAD</name>
<keyword evidence="4 5" id="KW-0687">Ribonucleoprotein</keyword>
<dbReference type="NCBIfam" id="TIGR01308">
    <property type="entry name" value="rpmD_bact"/>
    <property type="match status" value="1"/>
</dbReference>
<sequence length="64" mass="7176">MATESKTVRVQQTGSPIRRRHDQRETLIGLGLNRIGRVSELPDTPSVRGMISKVGHLVRVIDEK</sequence>
<evidence type="ECO:0000256" key="5">
    <source>
        <dbReference type="HAMAP-Rule" id="MF_01371"/>
    </source>
</evidence>
<accession>A0A447CV75</accession>
<keyword evidence="9" id="KW-1185">Reference proteome</keyword>
<feature type="domain" description="Large ribosomal subunit protein uL30-like ferredoxin-like fold" evidence="7">
    <location>
        <begin position="9"/>
        <end position="58"/>
    </location>
</feature>
<evidence type="ECO:0000256" key="6">
    <source>
        <dbReference type="SAM" id="MobiDB-lite"/>
    </source>
</evidence>
<organism evidence="8 9">
    <name type="scientific">Rhodoplanes serenus</name>
    <dbReference type="NCBI Taxonomy" id="200615"/>
    <lineage>
        <taxon>Bacteria</taxon>
        <taxon>Pseudomonadati</taxon>
        <taxon>Pseudomonadota</taxon>
        <taxon>Alphaproteobacteria</taxon>
        <taxon>Hyphomicrobiales</taxon>
        <taxon>Nitrobacteraceae</taxon>
        <taxon>Rhodoplanes</taxon>
    </lineage>
</organism>
<comment type="subunit">
    <text evidence="2 5">Part of the 50S ribosomal subunit.</text>
</comment>
<dbReference type="EMBL" id="UWOC01000140">
    <property type="protein sequence ID" value="VCU09101.1"/>
    <property type="molecule type" value="Genomic_DNA"/>
</dbReference>
<dbReference type="AlphaFoldDB" id="A0A447CV75"/>
<reference evidence="9" key="1">
    <citation type="submission" date="2018-10" db="EMBL/GenBank/DDBJ databases">
        <authorList>
            <person name="Peiro R."/>
            <person name="Begona"/>
            <person name="Cbmso G."/>
            <person name="Lopez M."/>
            <person name="Gonzalez S."/>
            <person name="Sacristan E."/>
            <person name="Castillo E."/>
        </authorList>
    </citation>
    <scope>NUCLEOTIDE SEQUENCE [LARGE SCALE GENOMIC DNA]</scope>
</reference>
<comment type="caution">
    <text evidence="8">The sequence shown here is derived from an EMBL/GenBank/DDBJ whole genome shotgun (WGS) entry which is preliminary data.</text>
</comment>
<protein>
    <recommendedName>
        <fullName evidence="5">Large ribosomal subunit protein uL30</fullName>
    </recommendedName>
</protein>
<dbReference type="InterPro" id="IPR036919">
    <property type="entry name" value="Ribo_uL30_ferredoxin-like_sf"/>
</dbReference>
<dbReference type="GO" id="GO:0022625">
    <property type="term" value="C:cytosolic large ribosomal subunit"/>
    <property type="evidence" value="ECO:0007669"/>
    <property type="project" value="TreeGrafter"/>
</dbReference>
<dbReference type="GO" id="GO:0003735">
    <property type="term" value="F:structural constituent of ribosome"/>
    <property type="evidence" value="ECO:0007669"/>
    <property type="project" value="InterPro"/>
</dbReference>
<dbReference type="SUPFAM" id="SSF55129">
    <property type="entry name" value="Ribosomal protein L30p/L7e"/>
    <property type="match status" value="1"/>
</dbReference>
<dbReference type="PANTHER" id="PTHR15892">
    <property type="entry name" value="MITOCHONDRIAL RIBOSOMAL PROTEIN L30"/>
    <property type="match status" value="1"/>
</dbReference>
<dbReference type="PANTHER" id="PTHR15892:SF2">
    <property type="entry name" value="LARGE RIBOSOMAL SUBUNIT PROTEIN UL30M"/>
    <property type="match status" value="1"/>
</dbReference>
<evidence type="ECO:0000256" key="4">
    <source>
        <dbReference type="ARBA" id="ARBA00023274"/>
    </source>
</evidence>
<feature type="region of interest" description="Disordered" evidence="6">
    <location>
        <begin position="1"/>
        <end position="22"/>
    </location>
</feature>
<proteinExistence type="inferred from homology"/>
<dbReference type="CDD" id="cd01658">
    <property type="entry name" value="Ribosomal_L30"/>
    <property type="match status" value="1"/>
</dbReference>
<gene>
    <name evidence="5 8" type="primary">rpmD</name>
    <name evidence="8" type="ORF">RHODGE_RHODGE_02274</name>
</gene>
<evidence type="ECO:0000256" key="2">
    <source>
        <dbReference type="ARBA" id="ARBA00011838"/>
    </source>
</evidence>
<dbReference type="Pfam" id="PF00327">
    <property type="entry name" value="Ribosomal_L30"/>
    <property type="match status" value="1"/>
</dbReference>
<dbReference type="Proteomes" id="UP000289200">
    <property type="component" value="Unassembled WGS sequence"/>
</dbReference>
<dbReference type="InterPro" id="IPR005996">
    <property type="entry name" value="Ribosomal_uL30_bac-type"/>
</dbReference>
<comment type="similarity">
    <text evidence="1 5">Belongs to the universal ribosomal protein uL30 family.</text>
</comment>
<evidence type="ECO:0000256" key="1">
    <source>
        <dbReference type="ARBA" id="ARBA00007594"/>
    </source>
</evidence>